<dbReference type="SMART" id="SM00220">
    <property type="entry name" value="S_TKc"/>
    <property type="match status" value="1"/>
</dbReference>
<dbReference type="SUPFAM" id="SSF56112">
    <property type="entry name" value="Protein kinase-like (PK-like)"/>
    <property type="match status" value="1"/>
</dbReference>
<sequence length="1068" mass="121553">MVYNEGGAPAVFQSHKCSRWRLDDERKRPRANCQVAISQGRRRHQEDRAFCALDMRVPFPGRREGKEIKVDLIAVFDGHNGAEASEMASKLLPEYFLLHVYFLLDDIYSILSKKSAEKLPYKEPERILEGFDDSNGEIERSNWVLSRIYDGSIYMDILKESLLRTIYDIDATFSKDAFRHNLDSGSTATIVLKAEGHVLVANVGDSKALLCSECFDVSQEIEGTFSKAYRRRRRALSLMRGHGNLKLDANVSPRRLCVKELTEDHHPDRNDERMRIEAAGGFVEEWGGVPRVNGELAVSRAIGDVSLKKYGVISAPEVTDWQPLSNNDSYLVAATDGIFDKLTTQDICDLLWDFGMQSKMKEGTISTENIPLAECLVNSAFEQGSMDNLAAVVVPLESQDTSVDRMKARYDQVENAHVMSNKIEKLSYSGSANDGTTSGLIPVEFMNRILADFTQILVKATHDTIRCFHLFENLNDNKDYMFGSLKENEHHTTYDSLYALPEVIEQQQSDWPLDLYNGHYLCLNLGMEFEGEKGQCINPEGFARVLGLIRSVPFNEININASESYVYGSSNFRYILKRRFDRGSYGEVWLAFHWNCSLGAGRFNFAQNTKPVDAKFSSCIPPLHNLYEYDLNMRKNSTCPNPSDSSLGDSFILKRIMVERGNSAYLSGLREKHFGEVFLNASAFLRGSSPTVLSNSSAEVAEVESNQSSSLNRSVRVDMGYPWNLTETFLGNMQVWGADYEEGLMHVARYIESFESQSKEIWLVFRNEGRSLSKLIYTAVEIENSTDNQSVHRENIQVLHPSSWWYWLRKTVAGKEQMRNIIWQLLLALKSCHDRTIIHRDIKPENMIICLEDDDTGRCLEGTPTGDHRYHLKLRIIDFGSAVDGFTIKHLYGTNGPSRSEQTVEYTPPEATLNASWFRAPTDIALRYDMWSVGVVMLELIIGSPHVFQISSRTRALLDQQLNGWNEETKELAYKLRSFMEMCILVPGTSPQNLQNSWKGHHDDAHPASWRCSEAAFSDQIKNRDPLKLGFPNIWALRLVRQLLLWHPEDRLSVDDALRHPYFQHHPG</sequence>
<dbReference type="Proteomes" id="UP000017836">
    <property type="component" value="Unassembled WGS sequence"/>
</dbReference>
<dbReference type="Gramene" id="ERN01515">
    <property type="protein sequence ID" value="ERN01515"/>
    <property type="gene ID" value="AMTR_s00002p00270610"/>
</dbReference>
<evidence type="ECO:0000259" key="2">
    <source>
        <dbReference type="PROSITE" id="PS51746"/>
    </source>
</evidence>
<feature type="domain" description="Protein kinase" evidence="1">
    <location>
        <begin position="574"/>
        <end position="1063"/>
    </location>
</feature>
<dbReference type="Pfam" id="PF00069">
    <property type="entry name" value="Pkinase"/>
    <property type="match status" value="1"/>
</dbReference>
<dbReference type="GO" id="GO:0004672">
    <property type="term" value="F:protein kinase activity"/>
    <property type="evidence" value="ECO:0007669"/>
    <property type="project" value="InterPro"/>
</dbReference>
<gene>
    <name evidence="3" type="ORF">AMTR_s00002p00270610</name>
</gene>
<proteinExistence type="predicted"/>
<dbReference type="eggNOG" id="KOG0698">
    <property type="taxonomic scope" value="Eukaryota"/>
</dbReference>
<dbReference type="PROSITE" id="PS00108">
    <property type="entry name" value="PROTEIN_KINASE_ST"/>
    <property type="match status" value="1"/>
</dbReference>
<dbReference type="PANTHER" id="PTHR47992">
    <property type="entry name" value="PROTEIN PHOSPHATASE"/>
    <property type="match status" value="1"/>
</dbReference>
<organism evidence="3 4">
    <name type="scientific">Amborella trichopoda</name>
    <dbReference type="NCBI Taxonomy" id="13333"/>
    <lineage>
        <taxon>Eukaryota</taxon>
        <taxon>Viridiplantae</taxon>
        <taxon>Streptophyta</taxon>
        <taxon>Embryophyta</taxon>
        <taxon>Tracheophyta</taxon>
        <taxon>Spermatophyta</taxon>
        <taxon>Magnoliopsida</taxon>
        <taxon>Amborellales</taxon>
        <taxon>Amborellaceae</taxon>
        <taxon>Amborella</taxon>
    </lineage>
</organism>
<name>W1P3H6_AMBTC</name>
<accession>W1P3H6</accession>
<evidence type="ECO:0000313" key="4">
    <source>
        <dbReference type="Proteomes" id="UP000017836"/>
    </source>
</evidence>
<dbReference type="CDD" id="cd00143">
    <property type="entry name" value="PP2Cc"/>
    <property type="match status" value="1"/>
</dbReference>
<dbReference type="GO" id="GO:1902531">
    <property type="term" value="P:regulation of intracellular signal transduction"/>
    <property type="evidence" value="ECO:0000318"/>
    <property type="project" value="GO_Central"/>
</dbReference>
<dbReference type="InterPro" id="IPR036457">
    <property type="entry name" value="PPM-type-like_dom_sf"/>
</dbReference>
<dbReference type="InterPro" id="IPR000719">
    <property type="entry name" value="Prot_kinase_dom"/>
</dbReference>
<dbReference type="Pfam" id="PF00481">
    <property type="entry name" value="PP2C"/>
    <property type="match status" value="2"/>
</dbReference>
<dbReference type="OMA" id="LWDPEDR"/>
<feature type="domain" description="PPM-type phosphatase" evidence="2">
    <location>
        <begin position="32"/>
        <end position="396"/>
    </location>
</feature>
<dbReference type="InterPro" id="IPR008271">
    <property type="entry name" value="Ser/Thr_kinase_AS"/>
</dbReference>
<dbReference type="InterPro" id="IPR015655">
    <property type="entry name" value="PP2C"/>
</dbReference>
<dbReference type="GO" id="GO:0004722">
    <property type="term" value="F:protein serine/threonine phosphatase activity"/>
    <property type="evidence" value="ECO:0000318"/>
    <property type="project" value="GO_Central"/>
</dbReference>
<dbReference type="InterPro" id="IPR001932">
    <property type="entry name" value="PPM-type_phosphatase-like_dom"/>
</dbReference>
<dbReference type="HOGENOM" id="CLU_012110_0_0_1"/>
<dbReference type="PROSITE" id="PS50011">
    <property type="entry name" value="PROTEIN_KINASE_DOM"/>
    <property type="match status" value="1"/>
</dbReference>
<dbReference type="AlphaFoldDB" id="W1P3H6"/>
<dbReference type="GO" id="GO:0005524">
    <property type="term" value="F:ATP binding"/>
    <property type="evidence" value="ECO:0007669"/>
    <property type="project" value="InterPro"/>
</dbReference>
<reference evidence="4" key="1">
    <citation type="journal article" date="2013" name="Science">
        <title>The Amborella genome and the evolution of flowering plants.</title>
        <authorList>
            <consortium name="Amborella Genome Project"/>
        </authorList>
    </citation>
    <scope>NUCLEOTIDE SEQUENCE [LARGE SCALE GENOMIC DNA]</scope>
</reference>
<dbReference type="Gene3D" id="3.60.40.10">
    <property type="entry name" value="PPM-type phosphatase domain"/>
    <property type="match status" value="1"/>
</dbReference>
<keyword evidence="4" id="KW-1185">Reference proteome</keyword>
<dbReference type="STRING" id="13333.W1P3H6"/>
<dbReference type="EMBL" id="KI394767">
    <property type="protein sequence ID" value="ERN01515.1"/>
    <property type="molecule type" value="Genomic_DNA"/>
</dbReference>
<evidence type="ECO:0000259" key="1">
    <source>
        <dbReference type="PROSITE" id="PS50011"/>
    </source>
</evidence>
<dbReference type="SUPFAM" id="SSF81606">
    <property type="entry name" value="PP2C-like"/>
    <property type="match status" value="1"/>
</dbReference>
<dbReference type="InterPro" id="IPR011009">
    <property type="entry name" value="Kinase-like_dom_sf"/>
</dbReference>
<protein>
    <recommendedName>
        <fullName evidence="5">Protein-serine/threonine phosphatase</fullName>
    </recommendedName>
</protein>
<dbReference type="SMART" id="SM00332">
    <property type="entry name" value="PP2Cc"/>
    <property type="match status" value="1"/>
</dbReference>
<evidence type="ECO:0000313" key="3">
    <source>
        <dbReference type="EMBL" id="ERN01515.1"/>
    </source>
</evidence>
<evidence type="ECO:0008006" key="5">
    <source>
        <dbReference type="Google" id="ProtNLM"/>
    </source>
</evidence>
<dbReference type="Gene3D" id="1.10.510.10">
    <property type="entry name" value="Transferase(Phosphotransferase) domain 1"/>
    <property type="match status" value="1"/>
</dbReference>
<dbReference type="PROSITE" id="PS51746">
    <property type="entry name" value="PPM_2"/>
    <property type="match status" value="1"/>
</dbReference>